<evidence type="ECO:0000259" key="9">
    <source>
        <dbReference type="Pfam" id="PF13231"/>
    </source>
</evidence>
<reference evidence="10 11" key="1">
    <citation type="journal article" date="2008" name="Chem. Biol. Interact.">
        <title>Extending the Bacillus cereus group genomics to putative food-borne pathogens of different toxicity.</title>
        <authorList>
            <person name="Lapidus A."/>
            <person name="Goltsman E."/>
            <person name="Auger S."/>
            <person name="Galleron N."/>
            <person name="Segurens B."/>
            <person name="Dossat C."/>
            <person name="Land M.L."/>
            <person name="Broussolle V."/>
            <person name="Brillard J."/>
            <person name="Guinebretiere M.H."/>
            <person name="Sanchis V."/>
            <person name="Nguen-The C."/>
            <person name="Lereclus D."/>
            <person name="Richardson P."/>
            <person name="Wincker P."/>
            <person name="Weissenbach J."/>
            <person name="Ehrlich S.D."/>
            <person name="Sorokin A."/>
        </authorList>
    </citation>
    <scope>NUCLEOTIDE SEQUENCE [LARGE SCALE GENOMIC DNA]</scope>
    <source>
        <strain evidence="11">DSM 22905 / CIP 110041 / 391-98 / NVH 391-98</strain>
    </source>
</reference>
<feature type="transmembrane region" description="Helical" evidence="8">
    <location>
        <begin position="384"/>
        <end position="404"/>
    </location>
</feature>
<feature type="transmembrane region" description="Helical" evidence="8">
    <location>
        <begin position="260"/>
        <end position="282"/>
    </location>
</feature>
<feature type="transmembrane region" description="Helical" evidence="8">
    <location>
        <begin position="7"/>
        <end position="26"/>
    </location>
</feature>
<sequence length="437" mass="50151">MNQIQTGFSSFFSKMIIGLLLVFYGYSWWSSFDAAKQFFGGSTTSMVIVFIIFVILLLLIASILQYRFTNQQFLIFLVSITILVRLGFVLFGDAPLIGDMKSMYESAKQVALGNRIGAVAQLPFILYQSLLIRIFGDTIFVLQLCNILFCTGTAFFIYRIASIVFQEECGRIAAVVYALYIPNILTSALLTAEPLATCLFYFACYILLHKGLSHSYMWIFSAILLAFSNMIHPVGIFLMIVVFVYVMLIEVFQALQKQSVLLKMIGLIVMFYVMHFGISYWMQTIGMPQYTISNEAYVQSVLIGERNNQQQEMKSSNIKEHIDQQLNEIEVERYAFLKPSIDQLSSEGMNFVLFKYEKLTYIVITLFTAIALLHLMIRKQKNEGYMLFILLIVGYIGMKLFHSNTVYENLILPGLFIVQSLGAYMSYFYCQKIFFKK</sequence>
<keyword evidence="4" id="KW-0808">Transferase</keyword>
<dbReference type="AlphaFoldDB" id="A7GVG8"/>
<dbReference type="Proteomes" id="UP000002300">
    <property type="component" value="Chromosome"/>
</dbReference>
<keyword evidence="2" id="KW-1003">Cell membrane</keyword>
<dbReference type="KEGG" id="bcy:Bcer98_3942"/>
<dbReference type="OrthoDB" id="2787520at2"/>
<feature type="transmembrane region" description="Helical" evidence="8">
    <location>
        <begin position="112"/>
        <end position="132"/>
    </location>
</feature>
<evidence type="ECO:0000256" key="4">
    <source>
        <dbReference type="ARBA" id="ARBA00022679"/>
    </source>
</evidence>
<feature type="transmembrane region" description="Helical" evidence="8">
    <location>
        <begin position="359"/>
        <end position="377"/>
    </location>
</feature>
<dbReference type="eggNOG" id="COG1807">
    <property type="taxonomic scope" value="Bacteria"/>
</dbReference>
<evidence type="ECO:0000256" key="3">
    <source>
        <dbReference type="ARBA" id="ARBA00022676"/>
    </source>
</evidence>
<feature type="transmembrane region" description="Helical" evidence="8">
    <location>
        <begin position="230"/>
        <end position="248"/>
    </location>
</feature>
<evidence type="ECO:0000256" key="7">
    <source>
        <dbReference type="ARBA" id="ARBA00023136"/>
    </source>
</evidence>
<proteinExistence type="predicted"/>
<dbReference type="InterPro" id="IPR038731">
    <property type="entry name" value="RgtA/B/C-like"/>
</dbReference>
<dbReference type="GO" id="GO:0005886">
    <property type="term" value="C:plasma membrane"/>
    <property type="evidence" value="ECO:0007669"/>
    <property type="project" value="UniProtKB-SubCell"/>
</dbReference>
<dbReference type="RefSeq" id="WP_012096389.1">
    <property type="nucleotide sequence ID" value="NC_009674.1"/>
</dbReference>
<feature type="transmembrane region" description="Helical" evidence="8">
    <location>
        <begin position="139"/>
        <end position="160"/>
    </location>
</feature>
<keyword evidence="6 8" id="KW-1133">Transmembrane helix</keyword>
<dbReference type="Pfam" id="PF13231">
    <property type="entry name" value="PMT_2"/>
    <property type="match status" value="1"/>
</dbReference>
<evidence type="ECO:0000256" key="5">
    <source>
        <dbReference type="ARBA" id="ARBA00022692"/>
    </source>
</evidence>
<evidence type="ECO:0000313" key="10">
    <source>
        <dbReference type="EMBL" id="ABS24126.1"/>
    </source>
</evidence>
<name>A7GVG8_BACCN</name>
<dbReference type="InterPro" id="IPR050297">
    <property type="entry name" value="LipidA_mod_glycosyltrf_83"/>
</dbReference>
<evidence type="ECO:0000256" key="1">
    <source>
        <dbReference type="ARBA" id="ARBA00004651"/>
    </source>
</evidence>
<keyword evidence="7 8" id="KW-0472">Membrane</keyword>
<evidence type="ECO:0000256" key="2">
    <source>
        <dbReference type="ARBA" id="ARBA00022475"/>
    </source>
</evidence>
<dbReference type="EMBL" id="CP000764">
    <property type="protein sequence ID" value="ABS24126.1"/>
    <property type="molecule type" value="Genomic_DNA"/>
</dbReference>
<dbReference type="GO" id="GO:0016763">
    <property type="term" value="F:pentosyltransferase activity"/>
    <property type="evidence" value="ECO:0007669"/>
    <property type="project" value="TreeGrafter"/>
</dbReference>
<feature type="domain" description="Glycosyltransferase RgtA/B/C/D-like" evidence="9">
    <location>
        <begin position="128"/>
        <end position="273"/>
    </location>
</feature>
<dbReference type="GeneID" id="33899171"/>
<feature type="transmembrane region" description="Helical" evidence="8">
    <location>
        <begin position="73"/>
        <end position="92"/>
    </location>
</feature>
<evidence type="ECO:0000256" key="8">
    <source>
        <dbReference type="SAM" id="Phobius"/>
    </source>
</evidence>
<keyword evidence="11" id="KW-1185">Reference proteome</keyword>
<protein>
    <recommendedName>
        <fullName evidence="9">Glycosyltransferase RgtA/B/C/D-like domain-containing protein</fullName>
    </recommendedName>
</protein>
<comment type="subcellular location">
    <subcellularLocation>
        <location evidence="1">Cell membrane</location>
        <topology evidence="1">Multi-pass membrane protein</topology>
    </subcellularLocation>
</comment>
<dbReference type="PANTHER" id="PTHR33908">
    <property type="entry name" value="MANNOSYLTRANSFERASE YKCB-RELATED"/>
    <property type="match status" value="1"/>
</dbReference>
<dbReference type="PANTHER" id="PTHR33908:SF3">
    <property type="entry name" value="UNDECAPRENYL PHOSPHATE-ALPHA-4-AMINO-4-DEOXY-L-ARABINOSE ARABINOSYL TRANSFERASE"/>
    <property type="match status" value="1"/>
</dbReference>
<dbReference type="HOGENOM" id="CLU_041400_2_0_9"/>
<gene>
    <name evidence="10" type="ordered locus">Bcer98_3942</name>
</gene>
<accession>A7GVG8</accession>
<dbReference type="GO" id="GO:0010041">
    <property type="term" value="P:response to iron(III) ion"/>
    <property type="evidence" value="ECO:0007669"/>
    <property type="project" value="TreeGrafter"/>
</dbReference>
<evidence type="ECO:0000256" key="6">
    <source>
        <dbReference type="ARBA" id="ARBA00022989"/>
    </source>
</evidence>
<keyword evidence="3" id="KW-0328">Glycosyltransferase</keyword>
<feature type="transmembrane region" description="Helical" evidence="8">
    <location>
        <begin position="199"/>
        <end position="224"/>
    </location>
</feature>
<feature type="transmembrane region" description="Helical" evidence="8">
    <location>
        <begin position="38"/>
        <end position="61"/>
    </location>
</feature>
<keyword evidence="5 8" id="KW-0812">Transmembrane</keyword>
<dbReference type="GO" id="GO:0009103">
    <property type="term" value="P:lipopolysaccharide biosynthetic process"/>
    <property type="evidence" value="ECO:0007669"/>
    <property type="project" value="UniProtKB-ARBA"/>
</dbReference>
<evidence type="ECO:0000313" key="11">
    <source>
        <dbReference type="Proteomes" id="UP000002300"/>
    </source>
</evidence>
<organism evidence="10 11">
    <name type="scientific">Bacillus cytotoxicus (strain DSM 22905 / CIP 110041 / 391-98 / NVH 391-98)</name>
    <dbReference type="NCBI Taxonomy" id="315749"/>
    <lineage>
        <taxon>Bacteria</taxon>
        <taxon>Bacillati</taxon>
        <taxon>Bacillota</taxon>
        <taxon>Bacilli</taxon>
        <taxon>Bacillales</taxon>
        <taxon>Bacillaceae</taxon>
        <taxon>Bacillus</taxon>
        <taxon>Bacillus cereus group</taxon>
    </lineage>
</organism>
<feature type="transmembrane region" description="Helical" evidence="8">
    <location>
        <begin position="410"/>
        <end position="430"/>
    </location>
</feature>
<feature type="transmembrane region" description="Helical" evidence="8">
    <location>
        <begin position="172"/>
        <end position="192"/>
    </location>
</feature>
<dbReference type="STRING" id="315749.Bcer98_3942"/>